<gene>
    <name evidence="4" type="ORF">B0J12DRAFT_751321</name>
</gene>
<dbReference type="InterPro" id="IPR002347">
    <property type="entry name" value="SDR_fam"/>
</dbReference>
<dbReference type="SUPFAM" id="SSF51735">
    <property type="entry name" value="NAD(P)-binding Rossmann-fold domains"/>
    <property type="match status" value="1"/>
</dbReference>
<evidence type="ECO:0008006" key="6">
    <source>
        <dbReference type="Google" id="ProtNLM"/>
    </source>
</evidence>
<dbReference type="InterPro" id="IPR036291">
    <property type="entry name" value="NAD(P)-bd_dom_sf"/>
</dbReference>
<dbReference type="PANTHER" id="PTHR24320:SF252">
    <property type="entry name" value="DEHYDROGENASE_REDUCTASE FAMILY PROTEIN, PUTATIVE (AFU_ORTHOLOGUE AFUA_3G08550)-RELATED"/>
    <property type="match status" value="1"/>
</dbReference>
<keyword evidence="2" id="KW-0521">NADP</keyword>
<reference evidence="4 5" key="1">
    <citation type="journal article" date="2021" name="Nat. Commun.">
        <title>Genetic determinants of endophytism in the Arabidopsis root mycobiome.</title>
        <authorList>
            <person name="Mesny F."/>
            <person name="Miyauchi S."/>
            <person name="Thiergart T."/>
            <person name="Pickel B."/>
            <person name="Atanasova L."/>
            <person name="Karlsson M."/>
            <person name="Huettel B."/>
            <person name="Barry K.W."/>
            <person name="Haridas S."/>
            <person name="Chen C."/>
            <person name="Bauer D."/>
            <person name="Andreopoulos W."/>
            <person name="Pangilinan J."/>
            <person name="LaButti K."/>
            <person name="Riley R."/>
            <person name="Lipzen A."/>
            <person name="Clum A."/>
            <person name="Drula E."/>
            <person name="Henrissat B."/>
            <person name="Kohler A."/>
            <person name="Grigoriev I.V."/>
            <person name="Martin F.M."/>
            <person name="Hacquard S."/>
        </authorList>
    </citation>
    <scope>NUCLEOTIDE SEQUENCE [LARGE SCALE GENOMIC DNA]</scope>
    <source>
        <strain evidence="4 5">MPI-SDFR-AT-0080</strain>
    </source>
</reference>
<keyword evidence="3" id="KW-0560">Oxidoreductase</keyword>
<evidence type="ECO:0000256" key="3">
    <source>
        <dbReference type="ARBA" id="ARBA00023002"/>
    </source>
</evidence>
<dbReference type="PRINTS" id="PR00081">
    <property type="entry name" value="GDHRDH"/>
</dbReference>
<protein>
    <recommendedName>
        <fullName evidence="6">Short-chain dehydrogenase/reductase SDR</fullName>
    </recommendedName>
</protein>
<evidence type="ECO:0000313" key="4">
    <source>
        <dbReference type="EMBL" id="KAH7010929.1"/>
    </source>
</evidence>
<dbReference type="Gene3D" id="3.40.50.720">
    <property type="entry name" value="NAD(P)-binding Rossmann-like Domain"/>
    <property type="match status" value="1"/>
</dbReference>
<evidence type="ECO:0000256" key="2">
    <source>
        <dbReference type="ARBA" id="ARBA00022857"/>
    </source>
</evidence>
<accession>A0ABQ8FSW0</accession>
<proteinExistence type="inferred from homology"/>
<dbReference type="EMBL" id="JAGTJR010000101">
    <property type="protein sequence ID" value="KAH7010929.1"/>
    <property type="molecule type" value="Genomic_DNA"/>
</dbReference>
<dbReference type="PANTHER" id="PTHR24320">
    <property type="entry name" value="RETINOL DEHYDROGENASE"/>
    <property type="match status" value="1"/>
</dbReference>
<comment type="caution">
    <text evidence="4">The sequence shown here is derived from an EMBL/GenBank/DDBJ whole genome shotgun (WGS) entry which is preliminary data.</text>
</comment>
<name>A0ABQ8FSW0_9PEZI</name>
<evidence type="ECO:0000313" key="5">
    <source>
        <dbReference type="Proteomes" id="UP000774617"/>
    </source>
</evidence>
<dbReference type="Proteomes" id="UP000774617">
    <property type="component" value="Unassembled WGS sequence"/>
</dbReference>
<dbReference type="Pfam" id="PF00106">
    <property type="entry name" value="adh_short"/>
    <property type="match status" value="1"/>
</dbReference>
<evidence type="ECO:0000256" key="1">
    <source>
        <dbReference type="ARBA" id="ARBA00006484"/>
    </source>
</evidence>
<sequence>MSFFQAQIPPLPADISLRGQTIIVTGATGGIGYEASLQLLRLGAANLILAVRNIQKGSAARLSLLADEQVRATNPSATVKVVDLDLSDYQSVSAFASRVLKTEDRLDVLLLNAGINLAHFSRSVSGHEMCMQVNVLSNAVLSLLLLPLLLKTSRTSPNHTPTITWVGSLAQAFNSLQSTPLPRSAAILPHYASEAHYSRLRRYADTKLFVAMFVRTLAAHLPQGEAEVVVVNNVCPGTVDTGADNNLPFWLRIPMNLNRALRARSVEEGATAVLWAAVAAPERAGGGTRANGAYIADNAVSSLAPFADTADGLEFEKRLWEEIIAEAKQVDGRVGEGLVL</sequence>
<comment type="similarity">
    <text evidence="1">Belongs to the short-chain dehydrogenases/reductases (SDR) family.</text>
</comment>
<organism evidence="4 5">
    <name type="scientific">Macrophomina phaseolina</name>
    <dbReference type="NCBI Taxonomy" id="35725"/>
    <lineage>
        <taxon>Eukaryota</taxon>
        <taxon>Fungi</taxon>
        <taxon>Dikarya</taxon>
        <taxon>Ascomycota</taxon>
        <taxon>Pezizomycotina</taxon>
        <taxon>Dothideomycetes</taxon>
        <taxon>Dothideomycetes incertae sedis</taxon>
        <taxon>Botryosphaeriales</taxon>
        <taxon>Botryosphaeriaceae</taxon>
        <taxon>Macrophomina</taxon>
    </lineage>
</organism>
<keyword evidence="5" id="KW-1185">Reference proteome</keyword>